<sequence length="97" mass="11495">ARIIRIGKFWDINIRRLYNPQYRNLELADFNNDGLIDIIGSAARHGSYIYGDIIRVMSQHYLFLFLNNDDTTFSRTQLTQIYFEEVITDLDVADFNR</sequence>
<organism evidence="1">
    <name type="scientific">marine sediment metagenome</name>
    <dbReference type="NCBI Taxonomy" id="412755"/>
    <lineage>
        <taxon>unclassified sequences</taxon>
        <taxon>metagenomes</taxon>
        <taxon>ecological metagenomes</taxon>
    </lineage>
</organism>
<dbReference type="AlphaFoldDB" id="X1UFX4"/>
<proteinExistence type="predicted"/>
<dbReference type="SUPFAM" id="SSF69318">
    <property type="entry name" value="Integrin alpha N-terminal domain"/>
    <property type="match status" value="1"/>
</dbReference>
<feature type="non-terminal residue" evidence="1">
    <location>
        <position position="97"/>
    </location>
</feature>
<name>X1UFX4_9ZZZZ</name>
<evidence type="ECO:0000313" key="1">
    <source>
        <dbReference type="EMBL" id="GAJ16403.1"/>
    </source>
</evidence>
<evidence type="ECO:0008006" key="2">
    <source>
        <dbReference type="Google" id="ProtNLM"/>
    </source>
</evidence>
<comment type="caution">
    <text evidence="1">The sequence shown here is derived from an EMBL/GenBank/DDBJ whole genome shotgun (WGS) entry which is preliminary data.</text>
</comment>
<protein>
    <recommendedName>
        <fullName evidence="2">VCBS repeat-containing protein</fullName>
    </recommendedName>
</protein>
<feature type="non-terminal residue" evidence="1">
    <location>
        <position position="1"/>
    </location>
</feature>
<dbReference type="EMBL" id="BARW01041393">
    <property type="protein sequence ID" value="GAJ16403.1"/>
    <property type="molecule type" value="Genomic_DNA"/>
</dbReference>
<reference evidence="1" key="1">
    <citation type="journal article" date="2014" name="Front. Microbiol.">
        <title>High frequency of phylogenetically diverse reductive dehalogenase-homologous genes in deep subseafloor sedimentary metagenomes.</title>
        <authorList>
            <person name="Kawai M."/>
            <person name="Futagami T."/>
            <person name="Toyoda A."/>
            <person name="Takaki Y."/>
            <person name="Nishi S."/>
            <person name="Hori S."/>
            <person name="Arai W."/>
            <person name="Tsubouchi T."/>
            <person name="Morono Y."/>
            <person name="Uchiyama I."/>
            <person name="Ito T."/>
            <person name="Fujiyama A."/>
            <person name="Inagaki F."/>
            <person name="Takami H."/>
        </authorList>
    </citation>
    <scope>NUCLEOTIDE SEQUENCE</scope>
    <source>
        <strain evidence="1">Expedition CK06-06</strain>
    </source>
</reference>
<gene>
    <name evidence="1" type="ORF">S12H4_62008</name>
</gene>
<dbReference type="InterPro" id="IPR028994">
    <property type="entry name" value="Integrin_alpha_N"/>
</dbReference>
<accession>X1UFX4</accession>